<feature type="repeat" description="RCC1" evidence="3">
    <location>
        <begin position="242"/>
        <end position="300"/>
    </location>
</feature>
<feature type="repeat" description="RCC1" evidence="3">
    <location>
        <begin position="301"/>
        <end position="354"/>
    </location>
</feature>
<dbReference type="GO" id="GO:0007096">
    <property type="term" value="P:regulation of exit from mitosis"/>
    <property type="evidence" value="ECO:0007669"/>
    <property type="project" value="EnsemblFungi"/>
</dbReference>
<evidence type="ECO:0000259" key="5">
    <source>
        <dbReference type="Pfam" id="PF25390"/>
    </source>
</evidence>
<feature type="region of interest" description="Disordered" evidence="4">
    <location>
        <begin position="120"/>
        <end position="147"/>
    </location>
</feature>
<dbReference type="InterPro" id="IPR051553">
    <property type="entry name" value="Ran_GTPase-activating"/>
</dbReference>
<dbReference type="GO" id="GO:1901673">
    <property type="term" value="P:regulation of mitotic spindle assembly"/>
    <property type="evidence" value="ECO:0007669"/>
    <property type="project" value="EnsemblFungi"/>
</dbReference>
<dbReference type="InterPro" id="IPR009091">
    <property type="entry name" value="RCC1/BLIP-II"/>
</dbReference>
<dbReference type="GO" id="GO:0005737">
    <property type="term" value="C:cytoplasm"/>
    <property type="evidence" value="ECO:0007669"/>
    <property type="project" value="EnsemblFungi"/>
</dbReference>
<dbReference type="GO" id="GO:0000785">
    <property type="term" value="C:chromatin"/>
    <property type="evidence" value="ECO:0007669"/>
    <property type="project" value="EnsemblFungi"/>
</dbReference>
<feature type="region of interest" description="Disordered" evidence="4">
    <location>
        <begin position="1"/>
        <end position="100"/>
    </location>
</feature>
<feature type="domain" description="RCC1-like" evidence="5">
    <location>
        <begin position="112"/>
        <end position="527"/>
    </location>
</feature>
<dbReference type="OrthoDB" id="61110at2759"/>
<dbReference type="GO" id="GO:0005085">
    <property type="term" value="F:guanyl-nucleotide exchange factor activity"/>
    <property type="evidence" value="ECO:0007669"/>
    <property type="project" value="EnsemblFungi"/>
</dbReference>
<dbReference type="GO" id="GO:0046827">
    <property type="term" value="P:positive regulation of protein export from nucleus"/>
    <property type="evidence" value="ECO:0007669"/>
    <property type="project" value="EnsemblFungi"/>
</dbReference>
<dbReference type="Pfam" id="PF25390">
    <property type="entry name" value="WD40_RLD"/>
    <property type="match status" value="1"/>
</dbReference>
<evidence type="ECO:0000313" key="7">
    <source>
        <dbReference type="Proteomes" id="UP000054481"/>
    </source>
</evidence>
<dbReference type="SUPFAM" id="SSF50985">
    <property type="entry name" value="RCC1/BLIP-II"/>
    <property type="match status" value="1"/>
</dbReference>
<feature type="compositionally biased region" description="Basic and acidic residues" evidence="4">
    <location>
        <begin position="67"/>
        <end position="87"/>
    </location>
</feature>
<feature type="repeat" description="RCC1" evidence="3">
    <location>
        <begin position="355"/>
        <end position="411"/>
    </location>
</feature>
<dbReference type="AlphaFoldDB" id="A0A0F8A3Q9"/>
<reference evidence="6 7" key="1">
    <citation type="journal article" date="2014" name="Genome Biol. Evol.">
        <title>Comparative genomics and transcriptomics analyses reveal divergent lifestyle features of nematode endoparasitic fungus Hirsutella minnesotensis.</title>
        <authorList>
            <person name="Lai Y."/>
            <person name="Liu K."/>
            <person name="Zhang X."/>
            <person name="Zhang X."/>
            <person name="Li K."/>
            <person name="Wang N."/>
            <person name="Shu C."/>
            <person name="Wu Y."/>
            <person name="Wang C."/>
            <person name="Bushley K.E."/>
            <person name="Xiang M."/>
            <person name="Liu X."/>
        </authorList>
    </citation>
    <scope>NUCLEOTIDE SEQUENCE [LARGE SCALE GENOMIC DNA]</scope>
    <source>
        <strain evidence="6 7">3608</strain>
    </source>
</reference>
<dbReference type="Gene3D" id="2.130.10.30">
    <property type="entry name" value="Regulator of chromosome condensation 1/beta-lactamase-inhibitor protein II"/>
    <property type="match status" value="1"/>
</dbReference>
<evidence type="ECO:0000256" key="4">
    <source>
        <dbReference type="SAM" id="MobiDB-lite"/>
    </source>
</evidence>
<keyword evidence="1" id="KW-0344">Guanine-nucleotide releasing factor</keyword>
<proteinExistence type="predicted"/>
<dbReference type="EMBL" id="KQ030549">
    <property type="protein sequence ID" value="KJZ72259.1"/>
    <property type="molecule type" value="Genomic_DNA"/>
</dbReference>
<protein>
    <recommendedName>
        <fullName evidence="5">RCC1-like domain-containing protein</fullName>
    </recommendedName>
</protein>
<accession>A0A0F8A3Q9</accession>
<sequence length="531" mass="57195">MAPKKATAKAQPGRRTKVASNSKGGAKEPRPKPAAASKQKPKPPSGSSSRASGGLRNVDAPIPPAKRTYDDSHPERPSKRTKTDSKRKSPTIKAVHERQPVINQVPTKVLNILVFGNGDNSELGLGPKQTESSRPRLNPSLDPEDPTKHHITAVACGGMHTIALTVEGRIVTWGVNDEFALGRDTHWNPEIHDVDAVPDHDAELNPLESTPTAIPDAHFPPNTRFCQVAAGDSYSMALTDTGLVYGWGTFRDSEGKSRFGYDTRDGTIIKNQKTPLLIQGLKEITQIVCGANHAMALDSSGQIFAWGSNDQLQFARRLFGRHQDCLRPRLVRVCRGNAKYIAAGEYHCFAVDRVDNVWAWGLNSYGEAGYASTAGKDSAILPWPIKIRDLCGKSVTTISGGAHHSAAVTADGQCLLWGRLDGGQLGIRFSAEQLQDTTLIRYDDRGKPRICLRPAAIPGTFTHVACGTDHTLFISKQGELYATGFGSEGQLGLGSDEDVEVAQLVKGKHLKEKILTWAGAGGQFSVVAGPA</sequence>
<dbReference type="Proteomes" id="UP000054481">
    <property type="component" value="Unassembled WGS sequence"/>
</dbReference>
<dbReference type="PRINTS" id="PR00633">
    <property type="entry name" value="RCCNDNSATION"/>
</dbReference>
<feature type="repeat" description="RCC1" evidence="3">
    <location>
        <begin position="412"/>
        <end position="477"/>
    </location>
</feature>
<feature type="repeat" description="RCC1" evidence="3">
    <location>
        <begin position="110"/>
        <end position="167"/>
    </location>
</feature>
<evidence type="ECO:0000256" key="1">
    <source>
        <dbReference type="ARBA" id="ARBA00022658"/>
    </source>
</evidence>
<evidence type="ECO:0000256" key="3">
    <source>
        <dbReference type="PROSITE-ProRule" id="PRU00235"/>
    </source>
</evidence>
<dbReference type="PANTHER" id="PTHR45982">
    <property type="entry name" value="REGULATOR OF CHROMOSOME CONDENSATION"/>
    <property type="match status" value="1"/>
</dbReference>
<organism evidence="6 7">
    <name type="scientific">Hirsutella minnesotensis 3608</name>
    <dbReference type="NCBI Taxonomy" id="1043627"/>
    <lineage>
        <taxon>Eukaryota</taxon>
        <taxon>Fungi</taxon>
        <taxon>Dikarya</taxon>
        <taxon>Ascomycota</taxon>
        <taxon>Pezizomycotina</taxon>
        <taxon>Sordariomycetes</taxon>
        <taxon>Hypocreomycetidae</taxon>
        <taxon>Hypocreales</taxon>
        <taxon>Ophiocordycipitaceae</taxon>
        <taxon>Hirsutella</taxon>
    </lineage>
</organism>
<dbReference type="PROSITE" id="PS00625">
    <property type="entry name" value="RCC1_1"/>
    <property type="match status" value="1"/>
</dbReference>
<keyword evidence="2" id="KW-0677">Repeat</keyword>
<dbReference type="InterPro" id="IPR000408">
    <property type="entry name" value="Reg_chr_condens"/>
</dbReference>
<dbReference type="PANTHER" id="PTHR45982:SF1">
    <property type="entry name" value="REGULATOR OF CHROMOSOME CONDENSATION"/>
    <property type="match status" value="1"/>
</dbReference>
<dbReference type="GO" id="GO:0101024">
    <property type="term" value="P:mitotic nuclear membrane organization"/>
    <property type="evidence" value="ECO:0007669"/>
    <property type="project" value="EnsemblFungi"/>
</dbReference>
<evidence type="ECO:0000256" key="2">
    <source>
        <dbReference type="ARBA" id="ARBA00022737"/>
    </source>
</evidence>
<feature type="repeat" description="RCC1" evidence="3">
    <location>
        <begin position="168"/>
        <end position="241"/>
    </location>
</feature>
<feature type="compositionally biased region" description="Low complexity" evidence="4">
    <location>
        <begin position="45"/>
        <end position="54"/>
    </location>
</feature>
<dbReference type="PROSITE" id="PS00626">
    <property type="entry name" value="RCC1_2"/>
    <property type="match status" value="3"/>
</dbReference>
<dbReference type="PROSITE" id="PS50012">
    <property type="entry name" value="RCC1_3"/>
    <property type="match status" value="7"/>
</dbReference>
<dbReference type="GO" id="GO:0031291">
    <property type="term" value="P:Ran protein signal transduction"/>
    <property type="evidence" value="ECO:0007669"/>
    <property type="project" value="EnsemblFungi"/>
</dbReference>
<dbReference type="InterPro" id="IPR058923">
    <property type="entry name" value="RCC1-like_dom"/>
</dbReference>
<feature type="repeat" description="RCC1" evidence="3">
    <location>
        <begin position="478"/>
        <end position="531"/>
    </location>
</feature>
<evidence type="ECO:0000313" key="6">
    <source>
        <dbReference type="EMBL" id="KJZ72259.1"/>
    </source>
</evidence>
<gene>
    <name evidence="6" type="ORF">HIM_08300</name>
</gene>
<dbReference type="GO" id="GO:0032888">
    <property type="term" value="P:regulation of mitotic spindle elongation"/>
    <property type="evidence" value="ECO:0007669"/>
    <property type="project" value="EnsemblFungi"/>
</dbReference>
<keyword evidence="7" id="KW-1185">Reference proteome</keyword>
<name>A0A0F8A3Q9_9HYPO</name>